<organism evidence="1 2">
    <name type="scientific">Boeremia exigua</name>
    <dbReference type="NCBI Taxonomy" id="749465"/>
    <lineage>
        <taxon>Eukaryota</taxon>
        <taxon>Fungi</taxon>
        <taxon>Dikarya</taxon>
        <taxon>Ascomycota</taxon>
        <taxon>Pezizomycotina</taxon>
        <taxon>Dothideomycetes</taxon>
        <taxon>Pleosporomycetidae</taxon>
        <taxon>Pleosporales</taxon>
        <taxon>Pleosporineae</taxon>
        <taxon>Didymellaceae</taxon>
        <taxon>Boeremia</taxon>
    </lineage>
</organism>
<comment type="caution">
    <text evidence="1">The sequence shown here is derived from an EMBL/GenBank/DDBJ whole genome shotgun (WGS) entry which is preliminary data.</text>
</comment>
<proteinExistence type="predicted"/>
<gene>
    <name evidence="1" type="ORF">OPT61_g5830</name>
</gene>
<accession>A0ACC2I903</accession>
<dbReference type="Proteomes" id="UP001153331">
    <property type="component" value="Unassembled WGS sequence"/>
</dbReference>
<keyword evidence="2" id="KW-1185">Reference proteome</keyword>
<evidence type="ECO:0000313" key="2">
    <source>
        <dbReference type="Proteomes" id="UP001153331"/>
    </source>
</evidence>
<sequence>MKLVPALTLALAADAVGAAALKARHYVFPALTGTADWSSIRVPANNLTREPITDVNSPLLRCYQLDPSVGAPVIEDVAADKNVTFKISPFLAHPGPIQFYMAKVPAGSTAATWDGSGDVWFKIYAEPLILRDAYSSGTWASQGQETISVTIPKNTPPGEYLLRIEHLALHNAYFFGGAQFHVACAQIRVTGGGTGTPGPLVAFPGAYKPDDPALRAYLFTGFRSYTPPGPPVWSG</sequence>
<reference evidence="1" key="1">
    <citation type="submission" date="2022-11" db="EMBL/GenBank/DDBJ databases">
        <title>Genome Sequence of Boeremia exigua.</title>
        <authorList>
            <person name="Buettner E."/>
        </authorList>
    </citation>
    <scope>NUCLEOTIDE SEQUENCE</scope>
    <source>
        <strain evidence="1">CU02</strain>
    </source>
</reference>
<name>A0ACC2I903_9PLEO</name>
<dbReference type="EMBL" id="JAPHNI010000389">
    <property type="protein sequence ID" value="KAJ8111620.1"/>
    <property type="molecule type" value="Genomic_DNA"/>
</dbReference>
<protein>
    <submittedName>
        <fullName evidence="1">Uncharacterized protein</fullName>
    </submittedName>
</protein>
<evidence type="ECO:0000313" key="1">
    <source>
        <dbReference type="EMBL" id="KAJ8111620.1"/>
    </source>
</evidence>